<gene>
    <name evidence="2" type="ORF">D9756_000797</name>
</gene>
<protein>
    <recommendedName>
        <fullName evidence="4">TFIIS N-terminal domain-containing protein</fullName>
    </recommendedName>
</protein>
<dbReference type="AlphaFoldDB" id="A0A8H5GGJ0"/>
<sequence>MSQDSIDDAMNKEKSSQSFLASGPTSNAGCIPVIQPQLRWIAQVPMVHVLEPQKVARTAIASELSSTLANLRAHAARAGVNMLNVYHQMSNPPAPAALRAANRQETPPVVPNLLLSKQLLGKRKIPPNMSAVSTTAAPTSCVDETIGGIPKRSRVLNSTENIRVSGGLHKEKVGINAAPHCLGSKETVKRHEHKLTNNRANASLHPRVSKPQDMVLKHGLGISPSAKCSSPAWQTLPEFRASTEISPSNGAKGSQKGHKPYPHICNSALHSQDSQSSQHRLVAGGAMSWPPAAINAHTLSVGLKHPHYPHIDKKHLIHMDNEIKRCIFICEHGKASWKDEESLLNTLDEVMMVSQNPGLTLQMLADVKLGVEIRKLLADDRYGLRVRGKAQAIMDLWKRSFRQNRRSMKS</sequence>
<evidence type="ECO:0000313" key="3">
    <source>
        <dbReference type="Proteomes" id="UP000559027"/>
    </source>
</evidence>
<comment type="caution">
    <text evidence="2">The sequence shown here is derived from an EMBL/GenBank/DDBJ whole genome shotgun (WGS) entry which is preliminary data.</text>
</comment>
<dbReference type="OrthoDB" id="10587759at2759"/>
<evidence type="ECO:0000256" key="1">
    <source>
        <dbReference type="SAM" id="MobiDB-lite"/>
    </source>
</evidence>
<proteinExistence type="predicted"/>
<feature type="compositionally biased region" description="Polar residues" evidence="1">
    <location>
        <begin position="243"/>
        <end position="252"/>
    </location>
</feature>
<reference evidence="2 3" key="1">
    <citation type="journal article" date="2020" name="ISME J.">
        <title>Uncovering the hidden diversity of litter-decomposition mechanisms in mushroom-forming fungi.</title>
        <authorList>
            <person name="Floudas D."/>
            <person name="Bentzer J."/>
            <person name="Ahren D."/>
            <person name="Johansson T."/>
            <person name="Persson P."/>
            <person name="Tunlid A."/>
        </authorList>
    </citation>
    <scope>NUCLEOTIDE SEQUENCE [LARGE SCALE GENOMIC DNA]</scope>
    <source>
        <strain evidence="2 3">CBS 146.42</strain>
    </source>
</reference>
<name>A0A8H5GGJ0_9AGAR</name>
<dbReference type="Proteomes" id="UP000559027">
    <property type="component" value="Unassembled WGS sequence"/>
</dbReference>
<accession>A0A8H5GGJ0</accession>
<feature type="region of interest" description="Disordered" evidence="1">
    <location>
        <begin position="1"/>
        <end position="24"/>
    </location>
</feature>
<feature type="region of interest" description="Disordered" evidence="1">
    <location>
        <begin position="242"/>
        <end position="279"/>
    </location>
</feature>
<organism evidence="2 3">
    <name type="scientific">Leucocoprinus leucothites</name>
    <dbReference type="NCBI Taxonomy" id="201217"/>
    <lineage>
        <taxon>Eukaryota</taxon>
        <taxon>Fungi</taxon>
        <taxon>Dikarya</taxon>
        <taxon>Basidiomycota</taxon>
        <taxon>Agaricomycotina</taxon>
        <taxon>Agaricomycetes</taxon>
        <taxon>Agaricomycetidae</taxon>
        <taxon>Agaricales</taxon>
        <taxon>Agaricineae</taxon>
        <taxon>Agaricaceae</taxon>
        <taxon>Leucocoprinus</taxon>
    </lineage>
</organism>
<keyword evidence="3" id="KW-1185">Reference proteome</keyword>
<feature type="compositionally biased region" description="Polar residues" evidence="1">
    <location>
        <begin position="268"/>
        <end position="279"/>
    </location>
</feature>
<dbReference type="EMBL" id="JAACJO010000001">
    <property type="protein sequence ID" value="KAF5364365.1"/>
    <property type="molecule type" value="Genomic_DNA"/>
</dbReference>
<evidence type="ECO:0008006" key="4">
    <source>
        <dbReference type="Google" id="ProtNLM"/>
    </source>
</evidence>
<evidence type="ECO:0000313" key="2">
    <source>
        <dbReference type="EMBL" id="KAF5364365.1"/>
    </source>
</evidence>